<gene>
    <name evidence="1" type="ORF">Q3O59_03075</name>
</gene>
<proteinExistence type="predicted"/>
<dbReference type="RefSeq" id="WP_228590736.1">
    <property type="nucleotide sequence ID" value="NZ_JAUZVY010000001.1"/>
</dbReference>
<dbReference type="GO" id="GO:0016746">
    <property type="term" value="F:acyltransferase activity"/>
    <property type="evidence" value="ECO:0007669"/>
    <property type="project" value="UniProtKB-KW"/>
</dbReference>
<keyword evidence="1" id="KW-0012">Acyltransferase</keyword>
<keyword evidence="1" id="KW-0808">Transferase</keyword>
<dbReference type="EC" id="2.3.1.-" evidence="1"/>
<name>A0ABT9GM51_9GAMM</name>
<dbReference type="SUPFAM" id="SSF55729">
    <property type="entry name" value="Acyl-CoA N-acyltransferases (Nat)"/>
    <property type="match status" value="1"/>
</dbReference>
<accession>A0ABT9GM51</accession>
<reference evidence="1 2" key="1">
    <citation type="submission" date="2023-08" db="EMBL/GenBank/DDBJ databases">
        <authorList>
            <person name="Joshi A."/>
            <person name="Thite S."/>
        </authorList>
    </citation>
    <scope>NUCLEOTIDE SEQUENCE [LARGE SCALE GENOMIC DNA]</scope>
    <source>
        <strain evidence="1 2">1E1</strain>
    </source>
</reference>
<sequence>MSVEQLNHLQVRELEGPELKVAASILYQSYHDDPLFMTIFQAEKADYEKKLRAAIREELSAFWQSGQSMLGLFQAEQLVGVACLVKASSGLGGHRFWHWRLKMLLTAGFVSTRQLLEKEERIHAAMPAKDYHMLAFIAVSPRHQQLGLGHHLLHAVDQLVDADASSSGVGVFVTLEKYLPFFSGDAYQAVVDLSFNTVQGTLLFRPRQAVSLQSSA</sequence>
<evidence type="ECO:0000313" key="1">
    <source>
        <dbReference type="EMBL" id="MDP4528014.1"/>
    </source>
</evidence>
<evidence type="ECO:0000313" key="2">
    <source>
        <dbReference type="Proteomes" id="UP001236258"/>
    </source>
</evidence>
<comment type="caution">
    <text evidence="1">The sequence shown here is derived from an EMBL/GenBank/DDBJ whole genome shotgun (WGS) entry which is preliminary data.</text>
</comment>
<dbReference type="Gene3D" id="3.40.630.30">
    <property type="match status" value="1"/>
</dbReference>
<dbReference type="Proteomes" id="UP001236258">
    <property type="component" value="Unassembled WGS sequence"/>
</dbReference>
<keyword evidence="2" id="KW-1185">Reference proteome</keyword>
<organism evidence="1 2">
    <name type="scientific">Alkalimonas delamerensis</name>
    <dbReference type="NCBI Taxonomy" id="265981"/>
    <lineage>
        <taxon>Bacteria</taxon>
        <taxon>Pseudomonadati</taxon>
        <taxon>Pseudomonadota</taxon>
        <taxon>Gammaproteobacteria</taxon>
        <taxon>Alkalimonas</taxon>
    </lineage>
</organism>
<protein>
    <submittedName>
        <fullName evidence="1">GNAT family N-acetyltransferase</fullName>
        <ecNumber evidence="1">2.3.1.-</ecNumber>
    </submittedName>
</protein>
<dbReference type="InterPro" id="IPR016181">
    <property type="entry name" value="Acyl_CoA_acyltransferase"/>
</dbReference>
<dbReference type="EMBL" id="JAUZVY010000001">
    <property type="protein sequence ID" value="MDP4528014.1"/>
    <property type="molecule type" value="Genomic_DNA"/>
</dbReference>